<dbReference type="PROSITE" id="PS50879">
    <property type="entry name" value="RNASE_H_1"/>
    <property type="match status" value="1"/>
</dbReference>
<evidence type="ECO:0000313" key="4">
    <source>
        <dbReference type="Proteomes" id="UP000317778"/>
    </source>
</evidence>
<evidence type="ECO:0000259" key="2">
    <source>
        <dbReference type="PROSITE" id="PS50879"/>
    </source>
</evidence>
<feature type="region of interest" description="Disordered" evidence="1">
    <location>
        <begin position="1"/>
        <end position="20"/>
    </location>
</feature>
<organism evidence="3 4">
    <name type="scientific">candidate division TA06 bacterium B3_TA06</name>
    <dbReference type="NCBI Taxonomy" id="2012487"/>
    <lineage>
        <taxon>Bacteria</taxon>
        <taxon>Bacteria division TA06</taxon>
    </lineage>
</organism>
<name>A0A532V681_UNCT6</name>
<feature type="compositionally biased region" description="Basic and acidic residues" evidence="1">
    <location>
        <begin position="1"/>
        <end position="11"/>
    </location>
</feature>
<accession>A0A532V681</accession>
<dbReference type="PANTHER" id="PTHR46387">
    <property type="entry name" value="POLYNUCLEOTIDYL TRANSFERASE, RIBONUCLEASE H-LIKE SUPERFAMILY PROTEIN"/>
    <property type="match status" value="1"/>
</dbReference>
<dbReference type="PANTHER" id="PTHR46387:SF2">
    <property type="entry name" value="RIBONUCLEASE HI"/>
    <property type="match status" value="1"/>
</dbReference>
<feature type="domain" description="RNase H type-1" evidence="2">
    <location>
        <begin position="9"/>
        <end position="139"/>
    </location>
</feature>
<dbReference type="SUPFAM" id="SSF53098">
    <property type="entry name" value="Ribonuclease H-like"/>
    <property type="match status" value="1"/>
</dbReference>
<dbReference type="CDD" id="cd09279">
    <property type="entry name" value="RNase_HI_like"/>
    <property type="match status" value="1"/>
</dbReference>
<dbReference type="GO" id="GO:0003676">
    <property type="term" value="F:nucleic acid binding"/>
    <property type="evidence" value="ECO:0007669"/>
    <property type="project" value="InterPro"/>
</dbReference>
<dbReference type="InterPro" id="IPR036397">
    <property type="entry name" value="RNaseH_sf"/>
</dbReference>
<reference evidence="3 4" key="1">
    <citation type="submission" date="2017-06" db="EMBL/GenBank/DDBJ databases">
        <title>Novel microbial phyla capable of carbon fixation and sulfur reduction in deep-sea sediments.</title>
        <authorList>
            <person name="Huang J."/>
            <person name="Baker B."/>
            <person name="Wang Y."/>
        </authorList>
    </citation>
    <scope>NUCLEOTIDE SEQUENCE [LARGE SCALE GENOMIC DNA]</scope>
    <source>
        <strain evidence="3">B3_TA06</strain>
    </source>
</reference>
<dbReference type="InterPro" id="IPR002156">
    <property type="entry name" value="RNaseH_domain"/>
</dbReference>
<dbReference type="InterPro" id="IPR012337">
    <property type="entry name" value="RNaseH-like_sf"/>
</dbReference>
<protein>
    <submittedName>
        <fullName evidence="3">Ribonuclease H</fullName>
    </submittedName>
</protein>
<dbReference type="Pfam" id="PF13456">
    <property type="entry name" value="RVT_3"/>
    <property type="match status" value="1"/>
</dbReference>
<dbReference type="EMBL" id="NJBO01000010">
    <property type="protein sequence ID" value="TKJ42642.1"/>
    <property type="molecule type" value="Genomic_DNA"/>
</dbReference>
<dbReference type="GO" id="GO:0004523">
    <property type="term" value="F:RNA-DNA hybrid ribonuclease activity"/>
    <property type="evidence" value="ECO:0007669"/>
    <property type="project" value="InterPro"/>
</dbReference>
<gene>
    <name evidence="3" type="ORF">CEE36_07000</name>
</gene>
<dbReference type="Proteomes" id="UP000317778">
    <property type="component" value="Unassembled WGS sequence"/>
</dbReference>
<sequence length="141" mass="16104">MQKHLSGEDKTTAQAWIDGSSSGNPGLAGAGVIIKKGNEVLGSWQEFLGKTTNNVAEYKSLILAIRKSLELGIKRLVVYTDSELLHRQLTGRYRIRNPRIKELFAKVRELLKDLKDFRIKYIPREQNSEADRLARAARRRR</sequence>
<evidence type="ECO:0000256" key="1">
    <source>
        <dbReference type="SAM" id="MobiDB-lite"/>
    </source>
</evidence>
<comment type="caution">
    <text evidence="3">The sequence shown here is derived from an EMBL/GenBank/DDBJ whole genome shotgun (WGS) entry which is preliminary data.</text>
</comment>
<dbReference type="Gene3D" id="3.30.420.10">
    <property type="entry name" value="Ribonuclease H-like superfamily/Ribonuclease H"/>
    <property type="match status" value="1"/>
</dbReference>
<proteinExistence type="predicted"/>
<dbReference type="FunFam" id="3.30.420.10:FF:000076">
    <property type="entry name" value="RBR-type E3 ubiquitin transferase"/>
    <property type="match status" value="1"/>
</dbReference>
<evidence type="ECO:0000313" key="3">
    <source>
        <dbReference type="EMBL" id="TKJ42642.1"/>
    </source>
</evidence>
<dbReference type="AlphaFoldDB" id="A0A532V681"/>